<comment type="caution">
    <text evidence="3">The sequence shown here is derived from an EMBL/GenBank/DDBJ whole genome shotgun (WGS) entry which is preliminary data.</text>
</comment>
<evidence type="ECO:0000256" key="2">
    <source>
        <dbReference type="SAM" id="Phobius"/>
    </source>
</evidence>
<feature type="region of interest" description="Disordered" evidence="1">
    <location>
        <begin position="56"/>
        <end position="92"/>
    </location>
</feature>
<keyword evidence="2" id="KW-0472">Membrane</keyword>
<feature type="transmembrane region" description="Helical" evidence="2">
    <location>
        <begin position="571"/>
        <end position="592"/>
    </location>
</feature>
<organism evidence="3 4">
    <name type="scientific">Mycena metata</name>
    <dbReference type="NCBI Taxonomy" id="1033252"/>
    <lineage>
        <taxon>Eukaryota</taxon>
        <taxon>Fungi</taxon>
        <taxon>Dikarya</taxon>
        <taxon>Basidiomycota</taxon>
        <taxon>Agaricomycotina</taxon>
        <taxon>Agaricomycetes</taxon>
        <taxon>Agaricomycetidae</taxon>
        <taxon>Agaricales</taxon>
        <taxon>Marasmiineae</taxon>
        <taxon>Mycenaceae</taxon>
        <taxon>Mycena</taxon>
    </lineage>
</organism>
<dbReference type="AlphaFoldDB" id="A0AAD7MKM1"/>
<feature type="transmembrane region" description="Helical" evidence="2">
    <location>
        <begin position="343"/>
        <end position="362"/>
    </location>
</feature>
<feature type="region of interest" description="Disordered" evidence="1">
    <location>
        <begin position="16"/>
        <end position="35"/>
    </location>
</feature>
<accession>A0AAD7MKM1</accession>
<feature type="compositionally biased region" description="Basic residues" evidence="1">
    <location>
        <begin position="142"/>
        <end position="153"/>
    </location>
</feature>
<keyword evidence="4" id="KW-1185">Reference proteome</keyword>
<feature type="compositionally biased region" description="Basic and acidic residues" evidence="1">
    <location>
        <begin position="128"/>
        <end position="141"/>
    </location>
</feature>
<gene>
    <name evidence="3" type="ORF">B0H16DRAFT_1896779</name>
</gene>
<feature type="compositionally biased region" description="Pro residues" evidence="1">
    <location>
        <begin position="183"/>
        <end position="193"/>
    </location>
</feature>
<sequence>MSSSPLLLPLTAYNERGIGAGNNTKPSNKSKSSQMDVLKIQGHILALAKPGLDTPPPSALWSAVPGSTSPSAFPDMDMDMDADADDGGNDTDAHAIALRDALGRVVASSSAPASASSFLKPENSAAADSKEWWEGEGEGRKGKGNGRKAAKRRRVDDSEDEEGQAPQNTAPETDEGAQQPDGAPTPIPTPAFPQPHLITGATLHLYQLEGPQWMLGVDEQGISGILVWLDCCGREEAREEEVSVLGFARRSSRTLAPFGVLARTLRAFRTLRTFLRTFRVLCVLRALRTLAHFLFSPFAPFGHFGLTFAYFAPSALRVLWASLRPLALWAYFSLRVFRALSHFAYLCTSAPFIRVLWAYFYFASSAHVHVLCVLARVRALFAYFAHVRALFFRALCALSRPLRPLALSRTCTHPASSQRPTCVGRGEGEGFLKIPSLVLLLTLALTLEAEPFSFLVGGVGVGMRMVWTPYTPSCFSFHSFILVPLAWAWCGVMPFGGCAAVPAGWHAWAGACVGARYGVVGVYAHIRPCWLALARLGGGDGARVWITRPTEWQAIGRARLPWRGLMRVFRIVPWCGAYATELMLVLGLAAGVGPSDDDFGTADRARPKATPRDQACRREAVIVFACSFATLACHLAMPHSMSCVVIYMIVSKVYHTCFLSLLGCRHQANAICDSSMVAMQISEVGHGHGYARDSTVVDGSKAASFKQQRVAIPD</sequence>
<dbReference type="Proteomes" id="UP001215598">
    <property type="component" value="Unassembled WGS sequence"/>
</dbReference>
<feature type="compositionally biased region" description="Acidic residues" evidence="1">
    <location>
        <begin position="76"/>
        <end position="89"/>
    </location>
</feature>
<feature type="compositionally biased region" description="Low complexity" evidence="1">
    <location>
        <begin position="22"/>
        <end position="33"/>
    </location>
</feature>
<keyword evidence="2" id="KW-1133">Transmembrane helix</keyword>
<protein>
    <submittedName>
        <fullName evidence="3">Uncharacterized protein</fullName>
    </submittedName>
</protein>
<evidence type="ECO:0000313" key="3">
    <source>
        <dbReference type="EMBL" id="KAJ7720699.1"/>
    </source>
</evidence>
<evidence type="ECO:0000256" key="1">
    <source>
        <dbReference type="SAM" id="MobiDB-lite"/>
    </source>
</evidence>
<dbReference type="EMBL" id="JARKIB010000237">
    <property type="protein sequence ID" value="KAJ7720699.1"/>
    <property type="molecule type" value="Genomic_DNA"/>
</dbReference>
<feature type="transmembrane region" description="Helical" evidence="2">
    <location>
        <begin position="301"/>
        <end position="323"/>
    </location>
</feature>
<feature type="transmembrane region" description="Helical" evidence="2">
    <location>
        <begin position="644"/>
        <end position="663"/>
    </location>
</feature>
<feature type="region of interest" description="Disordered" evidence="1">
    <location>
        <begin position="110"/>
        <end position="194"/>
    </location>
</feature>
<name>A0AAD7MKM1_9AGAR</name>
<keyword evidence="2" id="KW-0812">Transmembrane</keyword>
<evidence type="ECO:0000313" key="4">
    <source>
        <dbReference type="Proteomes" id="UP001215598"/>
    </source>
</evidence>
<reference evidence="3" key="1">
    <citation type="submission" date="2023-03" db="EMBL/GenBank/DDBJ databases">
        <title>Massive genome expansion in bonnet fungi (Mycena s.s.) driven by repeated elements and novel gene families across ecological guilds.</title>
        <authorList>
            <consortium name="Lawrence Berkeley National Laboratory"/>
            <person name="Harder C.B."/>
            <person name="Miyauchi S."/>
            <person name="Viragh M."/>
            <person name="Kuo A."/>
            <person name="Thoen E."/>
            <person name="Andreopoulos B."/>
            <person name="Lu D."/>
            <person name="Skrede I."/>
            <person name="Drula E."/>
            <person name="Henrissat B."/>
            <person name="Morin E."/>
            <person name="Kohler A."/>
            <person name="Barry K."/>
            <person name="LaButti K."/>
            <person name="Morin E."/>
            <person name="Salamov A."/>
            <person name="Lipzen A."/>
            <person name="Mereny Z."/>
            <person name="Hegedus B."/>
            <person name="Baldrian P."/>
            <person name="Stursova M."/>
            <person name="Weitz H."/>
            <person name="Taylor A."/>
            <person name="Grigoriev I.V."/>
            <person name="Nagy L.G."/>
            <person name="Martin F."/>
            <person name="Kauserud H."/>
        </authorList>
    </citation>
    <scope>NUCLEOTIDE SEQUENCE</scope>
    <source>
        <strain evidence="3">CBHHK182m</strain>
    </source>
</reference>
<proteinExistence type="predicted"/>